<sequence length="48" mass="5446">MIPADQYDRLSQSPMKRRVVNMDDLSDEGRGFYIEALTATLAKLGDEK</sequence>
<dbReference type="EMBL" id="BSPC01000027">
    <property type="protein sequence ID" value="GLS20179.1"/>
    <property type="molecule type" value="Genomic_DNA"/>
</dbReference>
<dbReference type="Proteomes" id="UP001156882">
    <property type="component" value="Unassembled WGS sequence"/>
</dbReference>
<evidence type="ECO:0000313" key="1">
    <source>
        <dbReference type="EMBL" id="GLS20179.1"/>
    </source>
</evidence>
<reference evidence="2" key="1">
    <citation type="journal article" date="2019" name="Int. J. Syst. Evol. Microbiol.">
        <title>The Global Catalogue of Microorganisms (GCM) 10K type strain sequencing project: providing services to taxonomists for standard genome sequencing and annotation.</title>
        <authorList>
            <consortium name="The Broad Institute Genomics Platform"/>
            <consortium name="The Broad Institute Genome Sequencing Center for Infectious Disease"/>
            <person name="Wu L."/>
            <person name="Ma J."/>
        </authorList>
    </citation>
    <scope>NUCLEOTIDE SEQUENCE [LARGE SCALE GENOMIC DNA]</scope>
    <source>
        <strain evidence="2">NBRC 101365</strain>
    </source>
</reference>
<organism evidence="1 2">
    <name type="scientific">Labrys miyagiensis</name>
    <dbReference type="NCBI Taxonomy" id="346912"/>
    <lineage>
        <taxon>Bacteria</taxon>
        <taxon>Pseudomonadati</taxon>
        <taxon>Pseudomonadota</taxon>
        <taxon>Alphaproteobacteria</taxon>
        <taxon>Hyphomicrobiales</taxon>
        <taxon>Xanthobacteraceae</taxon>
        <taxon>Labrys</taxon>
    </lineage>
</organism>
<keyword evidence="2" id="KW-1185">Reference proteome</keyword>
<proteinExistence type="predicted"/>
<gene>
    <name evidence="1" type="ORF">GCM10007874_31960</name>
</gene>
<name>A0ABQ6CKA8_9HYPH</name>
<protein>
    <submittedName>
        <fullName evidence="1">Uncharacterized protein</fullName>
    </submittedName>
</protein>
<evidence type="ECO:0000313" key="2">
    <source>
        <dbReference type="Proteomes" id="UP001156882"/>
    </source>
</evidence>
<accession>A0ABQ6CKA8</accession>
<comment type="caution">
    <text evidence="1">The sequence shown here is derived from an EMBL/GenBank/DDBJ whole genome shotgun (WGS) entry which is preliminary data.</text>
</comment>